<reference evidence="3 4" key="1">
    <citation type="submission" date="2016-11" db="EMBL/GenBank/DDBJ databases">
        <authorList>
            <person name="Jaros S."/>
            <person name="Januszkiewicz K."/>
            <person name="Wedrychowicz H."/>
        </authorList>
    </citation>
    <scope>NUCLEOTIDE SEQUENCE [LARGE SCALE GENOMIC DNA]</scope>
    <source>
        <strain evidence="3 4">DSM 15929</strain>
    </source>
</reference>
<comment type="function">
    <text evidence="2">Catalyzes the epimerization of the C3' and C5'positions of dTDP-6-deoxy-D-xylo-4-hexulose, forming dTDP-6-deoxy-L-lyxo-4-hexulose.</text>
</comment>
<dbReference type="EC" id="5.1.3.13" evidence="2"/>
<dbReference type="InterPro" id="IPR000888">
    <property type="entry name" value="RmlC-like"/>
</dbReference>
<comment type="similarity">
    <text evidence="2">Belongs to the dTDP-4-dehydrorhamnose 3,5-epimerase family.</text>
</comment>
<dbReference type="GO" id="GO:0019305">
    <property type="term" value="P:dTDP-rhamnose biosynthetic process"/>
    <property type="evidence" value="ECO:0007669"/>
    <property type="project" value="UniProtKB-UniRule"/>
</dbReference>
<dbReference type="STRING" id="1121322.SAMN02745136_04410"/>
<comment type="pathway">
    <text evidence="2">Carbohydrate biosynthesis; dTDP-L-rhamnose biosynthesis.</text>
</comment>
<name>A0A1M6YXR1_9FIRM</name>
<dbReference type="Pfam" id="PF00908">
    <property type="entry name" value="dTDP_sugar_isom"/>
    <property type="match status" value="1"/>
</dbReference>
<gene>
    <name evidence="3" type="ORF">SAMN02745136_04410</name>
</gene>
<dbReference type="GO" id="GO:0000271">
    <property type="term" value="P:polysaccharide biosynthetic process"/>
    <property type="evidence" value="ECO:0007669"/>
    <property type="project" value="TreeGrafter"/>
</dbReference>
<dbReference type="PANTHER" id="PTHR21047">
    <property type="entry name" value="DTDP-6-DEOXY-D-GLUCOSE-3,5 EPIMERASE"/>
    <property type="match status" value="1"/>
</dbReference>
<protein>
    <recommendedName>
        <fullName evidence="2">dTDP-4-dehydrorhamnose 3,5-epimerase</fullName>
        <ecNumber evidence="2">5.1.3.13</ecNumber>
    </recommendedName>
    <alternativeName>
        <fullName evidence="2">Thymidine diphospho-4-keto-rhamnose 3,5-epimerase</fullName>
    </alternativeName>
</protein>
<dbReference type="UniPathway" id="UPA00124"/>
<dbReference type="GO" id="GO:0005829">
    <property type="term" value="C:cytosol"/>
    <property type="evidence" value="ECO:0007669"/>
    <property type="project" value="TreeGrafter"/>
</dbReference>
<dbReference type="AlphaFoldDB" id="A0A1M6YXR1"/>
<keyword evidence="2" id="KW-0413">Isomerase</keyword>
<sequence>MLKITPTDLPEVMVLEYEKYIESRGFSYSNFSQRELKEAGIQTDFIEENVYCPKTAGTLYGIHFQNNPMAQAKLLYCTKGRGLDYAVDLRKASKTYKQWICVELSAENRKQLYLPKGFGHTFLSLEDDTNVVMKIDCYFNPEYRRGIAWNDPDINIKYPIDKPILAQHDIDAPFLKDSDCNL</sequence>
<dbReference type="Proteomes" id="UP000184386">
    <property type="component" value="Unassembled WGS sequence"/>
</dbReference>
<dbReference type="InterPro" id="IPR014710">
    <property type="entry name" value="RmlC-like_jellyroll"/>
</dbReference>
<comment type="catalytic activity">
    <reaction evidence="2">
        <text>dTDP-4-dehydro-6-deoxy-alpha-D-glucose = dTDP-4-dehydro-beta-L-rhamnose</text>
        <dbReference type="Rhea" id="RHEA:16969"/>
        <dbReference type="ChEBI" id="CHEBI:57649"/>
        <dbReference type="ChEBI" id="CHEBI:62830"/>
        <dbReference type="EC" id="5.1.3.13"/>
    </reaction>
</comment>
<evidence type="ECO:0000256" key="1">
    <source>
        <dbReference type="PIRSR" id="PIRSR600888-3"/>
    </source>
</evidence>
<dbReference type="CDD" id="cd00438">
    <property type="entry name" value="cupin_RmlC"/>
    <property type="match status" value="1"/>
</dbReference>
<evidence type="ECO:0000313" key="3">
    <source>
        <dbReference type="EMBL" id="SHL22885.1"/>
    </source>
</evidence>
<dbReference type="GO" id="GO:0008830">
    <property type="term" value="F:dTDP-4-dehydrorhamnose 3,5-epimerase activity"/>
    <property type="evidence" value="ECO:0007669"/>
    <property type="project" value="UniProtKB-UniRule"/>
</dbReference>
<comment type="subunit">
    <text evidence="2">Homodimer.</text>
</comment>
<keyword evidence="4" id="KW-1185">Reference proteome</keyword>
<dbReference type="OrthoDB" id="9800680at2"/>
<evidence type="ECO:0000256" key="2">
    <source>
        <dbReference type="RuleBase" id="RU364069"/>
    </source>
</evidence>
<dbReference type="Gene3D" id="2.60.120.10">
    <property type="entry name" value="Jelly Rolls"/>
    <property type="match status" value="1"/>
</dbReference>
<proteinExistence type="inferred from homology"/>
<dbReference type="NCBIfam" id="TIGR01221">
    <property type="entry name" value="rmlC"/>
    <property type="match status" value="1"/>
</dbReference>
<accession>A0A1M6YXR1</accession>
<feature type="site" description="Participates in a stacking interaction with the thymidine ring of dTDP-4-oxo-6-deoxyglucose" evidence="1">
    <location>
        <position position="139"/>
    </location>
</feature>
<dbReference type="PANTHER" id="PTHR21047:SF2">
    <property type="entry name" value="THYMIDINE DIPHOSPHO-4-KETO-RHAMNOSE 3,5-EPIMERASE"/>
    <property type="match status" value="1"/>
</dbReference>
<dbReference type="RefSeq" id="WP_084124604.1">
    <property type="nucleotide sequence ID" value="NZ_FRAC01000027.1"/>
</dbReference>
<evidence type="ECO:0000313" key="4">
    <source>
        <dbReference type="Proteomes" id="UP000184386"/>
    </source>
</evidence>
<dbReference type="SUPFAM" id="SSF51182">
    <property type="entry name" value="RmlC-like cupins"/>
    <property type="match status" value="1"/>
</dbReference>
<dbReference type="EMBL" id="FRAC01000027">
    <property type="protein sequence ID" value="SHL22885.1"/>
    <property type="molecule type" value="Genomic_DNA"/>
</dbReference>
<organism evidence="3 4">
    <name type="scientific">Anaerocolumna jejuensis DSM 15929</name>
    <dbReference type="NCBI Taxonomy" id="1121322"/>
    <lineage>
        <taxon>Bacteria</taxon>
        <taxon>Bacillati</taxon>
        <taxon>Bacillota</taxon>
        <taxon>Clostridia</taxon>
        <taxon>Lachnospirales</taxon>
        <taxon>Lachnospiraceae</taxon>
        <taxon>Anaerocolumna</taxon>
    </lineage>
</organism>
<dbReference type="InterPro" id="IPR011051">
    <property type="entry name" value="RmlC_Cupin_sf"/>
</dbReference>